<dbReference type="EMBL" id="CABVHO010000440">
    <property type="protein sequence ID" value="VVN77070.1"/>
    <property type="molecule type" value="Genomic_DNA"/>
</dbReference>
<evidence type="ECO:0000313" key="2">
    <source>
        <dbReference type="Proteomes" id="UP000326437"/>
    </source>
</evidence>
<name>A0A5E7AGE1_PSEFL</name>
<organism evidence="1 2">
    <name type="scientific">Pseudomonas fluorescens</name>
    <dbReference type="NCBI Taxonomy" id="294"/>
    <lineage>
        <taxon>Bacteria</taxon>
        <taxon>Pseudomonadati</taxon>
        <taxon>Pseudomonadota</taxon>
        <taxon>Gammaproteobacteria</taxon>
        <taxon>Pseudomonadales</taxon>
        <taxon>Pseudomonadaceae</taxon>
        <taxon>Pseudomonas</taxon>
    </lineage>
</organism>
<protein>
    <submittedName>
        <fullName evidence="1">Uncharacterized protein</fullName>
    </submittedName>
</protein>
<reference evidence="1 2" key="1">
    <citation type="submission" date="2019-09" db="EMBL/GenBank/DDBJ databases">
        <authorList>
            <person name="Chandra G."/>
            <person name="Truman W A."/>
        </authorList>
    </citation>
    <scope>NUCLEOTIDE SEQUENCE [LARGE SCALE GENOMIC DNA]</scope>
    <source>
        <strain evidence="1">PS685</strain>
    </source>
</reference>
<dbReference type="AntiFam" id="ANF00178">
    <property type="entry name" value="Shadow ORF (opposite dhbF)"/>
</dbReference>
<dbReference type="AlphaFoldDB" id="A0A5E7AGE1"/>
<accession>A0A5E7AGE1</accession>
<evidence type="ECO:0000313" key="1">
    <source>
        <dbReference type="EMBL" id="VVN77070.1"/>
    </source>
</evidence>
<sequence>MFPSLREGFEQLFERQVLMRLCAQRRLTDLRQQVNEWLSRIDLGAQHLGVDEKADQALGFQARTVGVGHTDADVALAAVAVQQALEGGEQQHEGRRFMGLGGLANGIAQRCAKLDGMTGSTVAVLRRARVVGGQSQCRMLIAQLCFPVGQLPLALPLRQPLALPAAVVGVVRWQCRQRRVLALGRGGIKTRELVDQHVQRPAIGDDVVQRHQQLVILIIEAHQGHP</sequence>
<proteinExistence type="predicted"/>
<dbReference type="Proteomes" id="UP000326437">
    <property type="component" value="Unassembled WGS sequence"/>
</dbReference>
<gene>
    <name evidence="1" type="ORF">PS685_05352</name>
</gene>